<sequence>MSAEARASIIVFLILLVAGLGLFFGSRYASNSSRADTADANVLLQAKVIQQQATESQAFSAIASGTVDANAAVDAKAETTVIEYREILRREKTCDYPVPAYVADGLLNYTNSLRAGAMHTATSGTDKTGSASTSSSQLTYCQAVLWIEPLLAAIEKANNQLAAIRQAEQLRQGKTK</sequence>
<name>A0AB35RMU1_9ENTR</name>
<accession>A0AB35RMU1</accession>
<keyword evidence="1" id="KW-1133">Transmembrane helix</keyword>
<dbReference type="Proteomes" id="UP001286589">
    <property type="component" value="Unassembled WGS sequence"/>
</dbReference>
<keyword evidence="1" id="KW-0812">Transmembrane</keyword>
<proteinExistence type="predicted"/>
<feature type="transmembrane region" description="Helical" evidence="1">
    <location>
        <begin position="6"/>
        <end position="24"/>
    </location>
</feature>
<dbReference type="RefSeq" id="WP_317101410.1">
    <property type="nucleotide sequence ID" value="NZ_JAWJAC010000003.1"/>
</dbReference>
<gene>
    <name evidence="2" type="ORF">R0H02_05075</name>
</gene>
<evidence type="ECO:0000313" key="3">
    <source>
        <dbReference type="Proteomes" id="UP001286589"/>
    </source>
</evidence>
<dbReference type="AlphaFoldDB" id="A0AB35RMU1"/>
<evidence type="ECO:0000313" key="2">
    <source>
        <dbReference type="EMBL" id="MDV2861835.1"/>
    </source>
</evidence>
<keyword evidence="3" id="KW-1185">Reference proteome</keyword>
<comment type="caution">
    <text evidence="2">The sequence shown here is derived from an EMBL/GenBank/DDBJ whole genome shotgun (WGS) entry which is preliminary data.</text>
</comment>
<dbReference type="EMBL" id="JAWJAC010000003">
    <property type="protein sequence ID" value="MDV2861835.1"/>
    <property type="molecule type" value="Genomic_DNA"/>
</dbReference>
<reference evidence="2 3" key="1">
    <citation type="submission" date="2023-10" db="EMBL/GenBank/DDBJ databases">
        <title>Phytobacter spp. The emergence of a new genus of hospital-origin enterobacteria encoding carbapenemases in Argentina.</title>
        <authorList>
            <person name="Vay C."/>
            <person name="Almuzara M."/>
            <person name="Traglia G.M."/>
            <person name="Campos J."/>
        </authorList>
    </citation>
    <scope>NUCLEOTIDE SEQUENCE [LARGE SCALE GENOMIC DNA]</scope>
    <source>
        <strain evidence="2 3">CVMA36</strain>
    </source>
</reference>
<protein>
    <recommendedName>
        <fullName evidence="4">Endopeptidase</fullName>
    </recommendedName>
</protein>
<evidence type="ECO:0008006" key="4">
    <source>
        <dbReference type="Google" id="ProtNLM"/>
    </source>
</evidence>
<keyword evidence="1" id="KW-0472">Membrane</keyword>
<evidence type="ECO:0000256" key="1">
    <source>
        <dbReference type="SAM" id="Phobius"/>
    </source>
</evidence>
<organism evidence="2 3">
    <name type="scientific">Phytobacter ursingii</name>
    <dbReference type="NCBI Taxonomy" id="1972431"/>
    <lineage>
        <taxon>Bacteria</taxon>
        <taxon>Pseudomonadati</taxon>
        <taxon>Pseudomonadota</taxon>
        <taxon>Gammaproteobacteria</taxon>
        <taxon>Enterobacterales</taxon>
        <taxon>Enterobacteriaceae</taxon>
        <taxon>Phytobacter</taxon>
    </lineage>
</organism>